<gene>
    <name evidence="2" type="ORF">SAMN05216207_10587</name>
</gene>
<sequence length="305" mass="30928">MPPRRPHGHRAMEAGDGFGTRVPGTDCRGSVVGGVLGGTLRLRLATYTTVAIAAATGATSSGAGSQYATASMLNTSEPSRPPAPSTRTARRRQHARRDRGDEAGFLSFRRHTVVVLPVRAGRNRRRPHPSGWGRRAAGQRHCSSSVSTASGLSSRPSRSIADGVASGRSSGGAVIVGSAGSASWSCQSSSRCGSVMRPGYPRCRPLTPCALAGPAPRRGIASGLRPHQRPGSGALAAVSNAGPSHPASASRSAGGDSLWPAPTTTASTCGVVRGPSDLLRRVPAPPCAGGAARTPVARTGSAAAR</sequence>
<feature type="region of interest" description="Disordered" evidence="1">
    <location>
        <begin position="119"/>
        <end position="172"/>
    </location>
</feature>
<protein>
    <submittedName>
        <fullName evidence="2">Uncharacterized protein</fullName>
    </submittedName>
</protein>
<feature type="compositionally biased region" description="Low complexity" evidence="1">
    <location>
        <begin position="143"/>
        <end position="154"/>
    </location>
</feature>
<dbReference type="EMBL" id="FOUY01000058">
    <property type="protein sequence ID" value="SFO43625.1"/>
    <property type="molecule type" value="Genomic_DNA"/>
</dbReference>
<evidence type="ECO:0000313" key="3">
    <source>
        <dbReference type="Proteomes" id="UP000199614"/>
    </source>
</evidence>
<keyword evidence="3" id="KW-1185">Reference proteome</keyword>
<feature type="compositionally biased region" description="Basic residues" evidence="1">
    <location>
        <begin position="88"/>
        <end position="97"/>
    </location>
</feature>
<dbReference type="Proteomes" id="UP000199614">
    <property type="component" value="Unassembled WGS sequence"/>
</dbReference>
<evidence type="ECO:0000256" key="1">
    <source>
        <dbReference type="SAM" id="MobiDB-lite"/>
    </source>
</evidence>
<organism evidence="2 3">
    <name type="scientific">Pseudonocardia ammonioxydans</name>
    <dbReference type="NCBI Taxonomy" id="260086"/>
    <lineage>
        <taxon>Bacteria</taxon>
        <taxon>Bacillati</taxon>
        <taxon>Actinomycetota</taxon>
        <taxon>Actinomycetes</taxon>
        <taxon>Pseudonocardiales</taxon>
        <taxon>Pseudonocardiaceae</taxon>
        <taxon>Pseudonocardia</taxon>
    </lineage>
</organism>
<proteinExistence type="predicted"/>
<feature type="region of interest" description="Disordered" evidence="1">
    <location>
        <begin position="72"/>
        <end position="104"/>
    </location>
</feature>
<dbReference type="AlphaFoldDB" id="A0A1I5H5U3"/>
<evidence type="ECO:0000313" key="2">
    <source>
        <dbReference type="EMBL" id="SFO43625.1"/>
    </source>
</evidence>
<accession>A0A1I5H5U3</accession>
<name>A0A1I5H5U3_PSUAM</name>
<reference evidence="2 3" key="1">
    <citation type="submission" date="2016-10" db="EMBL/GenBank/DDBJ databases">
        <authorList>
            <person name="de Groot N.N."/>
        </authorList>
    </citation>
    <scope>NUCLEOTIDE SEQUENCE [LARGE SCALE GENOMIC DNA]</scope>
    <source>
        <strain evidence="2 3">CGMCC 4.1877</strain>
    </source>
</reference>
<feature type="region of interest" description="Disordered" evidence="1">
    <location>
        <begin position="1"/>
        <end position="21"/>
    </location>
</feature>
<feature type="compositionally biased region" description="Low complexity" evidence="1">
    <location>
        <begin position="163"/>
        <end position="172"/>
    </location>
</feature>
<feature type="region of interest" description="Disordered" evidence="1">
    <location>
        <begin position="224"/>
        <end position="305"/>
    </location>
</feature>